<name>A0ABR8RA00_9BACI</name>
<evidence type="ECO:0000313" key="2">
    <source>
        <dbReference type="Proteomes" id="UP000640786"/>
    </source>
</evidence>
<evidence type="ECO:0000313" key="1">
    <source>
        <dbReference type="EMBL" id="MBD7944362.1"/>
    </source>
</evidence>
<dbReference type="Proteomes" id="UP000640786">
    <property type="component" value="Unassembled WGS sequence"/>
</dbReference>
<dbReference type="Pfam" id="PF06279">
    <property type="entry name" value="DUF1033"/>
    <property type="match status" value="1"/>
</dbReference>
<dbReference type="InterPro" id="IPR010434">
    <property type="entry name" value="DUF1033"/>
</dbReference>
<reference evidence="1 2" key="1">
    <citation type="submission" date="2020-08" db="EMBL/GenBank/DDBJ databases">
        <title>A Genomic Blueprint of the Chicken Gut Microbiome.</title>
        <authorList>
            <person name="Gilroy R."/>
            <person name="Ravi A."/>
            <person name="Getino M."/>
            <person name="Pursley I."/>
            <person name="Horton D.L."/>
            <person name="Alikhan N.-F."/>
            <person name="Baker D."/>
            <person name="Gharbi K."/>
            <person name="Hall N."/>
            <person name="Watson M."/>
            <person name="Adriaenssens E.M."/>
            <person name="Foster-Nyarko E."/>
            <person name="Jarju S."/>
            <person name="Secka A."/>
            <person name="Antonio M."/>
            <person name="Oren A."/>
            <person name="Chaudhuri R."/>
            <person name="La Ragione R.M."/>
            <person name="Hildebrand F."/>
            <person name="Pallen M.J."/>
        </authorList>
    </citation>
    <scope>NUCLEOTIDE SEQUENCE [LARGE SCALE GENOMIC DNA]</scope>
    <source>
        <strain evidence="1 2">Sa2BUA9</strain>
    </source>
</reference>
<gene>
    <name evidence="1" type="ORF">H9650_09570</name>
</gene>
<protein>
    <submittedName>
        <fullName evidence="1">DUF1033 family protein</fullName>
    </submittedName>
</protein>
<keyword evidence="2" id="KW-1185">Reference proteome</keyword>
<accession>A0ABR8RA00</accession>
<comment type="caution">
    <text evidence="1">The sequence shown here is derived from an EMBL/GenBank/DDBJ whole genome shotgun (WGS) entry which is preliminary data.</text>
</comment>
<sequence>MYEVIYMKADYEPWWAFEGWEDHILERVSFEKEEDARLYLDNRLTEFRRKFPKEESREDKFWAFWSVKEQCYCESCEDDLQIFHGIIWKTIE</sequence>
<organism evidence="1 2">
    <name type="scientific">Psychrobacillus faecigallinarum</name>
    <dbReference type="NCBI Taxonomy" id="2762235"/>
    <lineage>
        <taxon>Bacteria</taxon>
        <taxon>Bacillati</taxon>
        <taxon>Bacillota</taxon>
        <taxon>Bacilli</taxon>
        <taxon>Bacillales</taxon>
        <taxon>Bacillaceae</taxon>
        <taxon>Psychrobacillus</taxon>
    </lineage>
</organism>
<dbReference type="EMBL" id="JACSQO010000004">
    <property type="protein sequence ID" value="MBD7944362.1"/>
    <property type="molecule type" value="Genomic_DNA"/>
</dbReference>
<proteinExistence type="predicted"/>